<protein>
    <submittedName>
        <fullName evidence="2">Uncharacterized protein</fullName>
    </submittedName>
</protein>
<keyword evidence="3" id="KW-1185">Reference proteome</keyword>
<feature type="region of interest" description="Disordered" evidence="1">
    <location>
        <begin position="1"/>
        <end position="20"/>
    </location>
</feature>
<organism evidence="2 3">
    <name type="scientific">Caenimonas koreensis DSM 17982</name>
    <dbReference type="NCBI Taxonomy" id="1121255"/>
    <lineage>
        <taxon>Bacteria</taxon>
        <taxon>Pseudomonadati</taxon>
        <taxon>Pseudomonadota</taxon>
        <taxon>Betaproteobacteria</taxon>
        <taxon>Burkholderiales</taxon>
        <taxon>Comamonadaceae</taxon>
        <taxon>Caenimonas</taxon>
    </lineage>
</organism>
<sequence length="417" mass="46119">MPWINPPPVRYTDAPQRPVPPPEAAVVARFARDLTLAKASDRYQVAKMQMRDNLRASDPAWRPGAEDVFLERQAASIVIDGMERDPEYGQSRALLVKLREAMLAPLIPISQDATVDGGIMHALSAERSRRSGAVLQHPLYLEMEQQLAANQTSGFATAGLVAIHQVSLIVIRLMQCERQSEAEINAMRAMETVARARIGDIAEQSQSQPSAQPSDGVGASPSRQSGLRHAFDQILAAALTHPGMQQVKANLSRVHPEWSPAEVAESAEWCERFHLLDEFKKKVDNGRIDPDVFADLEGSVLLQINWTTAGSASNQFAQTCQLSRNFEQRYQRAREELLQLAPATRSFLSAQPTVTRAEAAAAVVDSVVLDLCTQMRREAQGDAVRVAATARFMLTIEVKYPHLVNRLREPLPEDPRP</sequence>
<evidence type="ECO:0000256" key="1">
    <source>
        <dbReference type="SAM" id="MobiDB-lite"/>
    </source>
</evidence>
<evidence type="ECO:0000313" key="3">
    <source>
        <dbReference type="Proteomes" id="UP000487350"/>
    </source>
</evidence>
<feature type="region of interest" description="Disordered" evidence="1">
    <location>
        <begin position="203"/>
        <end position="224"/>
    </location>
</feature>
<gene>
    <name evidence="2" type="ORF">GHT07_02460</name>
</gene>
<evidence type="ECO:0000313" key="2">
    <source>
        <dbReference type="EMBL" id="MRD46126.1"/>
    </source>
</evidence>
<dbReference type="EMBL" id="WJBU01000002">
    <property type="protein sequence ID" value="MRD46126.1"/>
    <property type="molecule type" value="Genomic_DNA"/>
</dbReference>
<proteinExistence type="predicted"/>
<comment type="caution">
    <text evidence="2">The sequence shown here is derived from an EMBL/GenBank/DDBJ whole genome shotgun (WGS) entry which is preliminary data.</text>
</comment>
<dbReference type="RefSeq" id="WP_153583479.1">
    <property type="nucleotide sequence ID" value="NZ_WJBU01000002.1"/>
</dbReference>
<dbReference type="Proteomes" id="UP000487350">
    <property type="component" value="Unassembled WGS sequence"/>
</dbReference>
<name>A0A844B4D0_9BURK</name>
<dbReference type="AlphaFoldDB" id="A0A844B4D0"/>
<reference evidence="2 3" key="1">
    <citation type="submission" date="2019-11" db="EMBL/GenBank/DDBJ databases">
        <title>Caenimonas koreensis gen. nov., sp. nov., isolated from activated sludge.</title>
        <authorList>
            <person name="Seung H.R."/>
        </authorList>
    </citation>
    <scope>NUCLEOTIDE SEQUENCE [LARGE SCALE GENOMIC DNA]</scope>
    <source>
        <strain evidence="2 3">EMB320</strain>
    </source>
</reference>
<feature type="compositionally biased region" description="Low complexity" evidence="1">
    <location>
        <begin position="204"/>
        <end position="214"/>
    </location>
</feature>
<accession>A0A844B4D0</accession>